<evidence type="ECO:0000256" key="1">
    <source>
        <dbReference type="SAM" id="MobiDB-lite"/>
    </source>
</evidence>
<sequence length="255" mass="28049">MAGDLRCAAEPVVRQRRSLDAWQLRRGADRLPAARRTARLDRRHQCLRAGRSVPLRRPRGARVVARGSGRGAGREGIRPLRRARCPDLAIPADGAVGRCGGELAVGAVSRVRRRGDPAPQLPVDDCLRPPSRGASGRKRLVEHRIPVRRLARSRRTGRAPLGGEDRPSPGGAGVLLQGDLGTRRNRTRPRNDRGRTAFRCPGAARTRRIPARVRHRFWPRRRRHRHRLCPGHHVRHSGTGAGADGGGTAGNRGRT</sequence>
<proteinExistence type="predicted"/>
<gene>
    <name evidence="2" type="ORF">B7C42_07826</name>
</gene>
<dbReference type="EMBL" id="NGAF01000041">
    <property type="protein sequence ID" value="OXR40118.1"/>
    <property type="molecule type" value="Genomic_DNA"/>
</dbReference>
<dbReference type="Proteomes" id="UP000215506">
    <property type="component" value="Unassembled WGS sequence"/>
</dbReference>
<feature type="region of interest" description="Disordered" evidence="1">
    <location>
        <begin position="114"/>
        <end position="137"/>
    </location>
</feature>
<comment type="caution">
    <text evidence="2">The sequence shown here is derived from an EMBL/GenBank/DDBJ whole genome shotgun (WGS) entry which is preliminary data.</text>
</comment>
<accession>A0A231GU63</accession>
<name>A0A231GU63_9NOCA</name>
<feature type="compositionally biased region" description="Gly residues" evidence="1">
    <location>
        <begin position="239"/>
        <end position="255"/>
    </location>
</feature>
<feature type="region of interest" description="Disordered" evidence="1">
    <location>
        <begin position="230"/>
        <end position="255"/>
    </location>
</feature>
<evidence type="ECO:0000313" key="2">
    <source>
        <dbReference type="EMBL" id="OXR40118.1"/>
    </source>
</evidence>
<feature type="region of interest" description="Disordered" evidence="1">
    <location>
        <begin position="151"/>
        <end position="198"/>
    </location>
</feature>
<keyword evidence="3" id="KW-1185">Reference proteome</keyword>
<evidence type="ECO:0000313" key="3">
    <source>
        <dbReference type="Proteomes" id="UP000215506"/>
    </source>
</evidence>
<dbReference type="AlphaFoldDB" id="A0A231GU63"/>
<organism evidence="2 3">
    <name type="scientific">Nocardia cerradoensis</name>
    <dbReference type="NCBI Taxonomy" id="85688"/>
    <lineage>
        <taxon>Bacteria</taxon>
        <taxon>Bacillati</taxon>
        <taxon>Actinomycetota</taxon>
        <taxon>Actinomycetes</taxon>
        <taxon>Mycobacteriales</taxon>
        <taxon>Nocardiaceae</taxon>
        <taxon>Nocardia</taxon>
    </lineage>
</organism>
<protein>
    <submittedName>
        <fullName evidence="2">Uncharacterized protein</fullName>
    </submittedName>
</protein>
<reference evidence="2 3" key="1">
    <citation type="submission" date="2017-07" db="EMBL/GenBank/DDBJ databases">
        <title>First draft Genome Sequence of Nocardia cerradoensis isolated from human infection.</title>
        <authorList>
            <person name="Carrasco G."/>
        </authorList>
    </citation>
    <scope>NUCLEOTIDE SEQUENCE [LARGE SCALE GENOMIC DNA]</scope>
    <source>
        <strain evidence="2 3">CNM20130759</strain>
    </source>
</reference>